<evidence type="ECO:0000313" key="3">
    <source>
        <dbReference type="WormBase" id="ZK380.4"/>
    </source>
</evidence>
<protein>
    <submittedName>
        <fullName evidence="1">Uncharacterized protein</fullName>
    </submittedName>
</protein>
<evidence type="ECO:0000313" key="1">
    <source>
        <dbReference type="EMBL" id="CCD72314.2"/>
    </source>
</evidence>
<accession>O61763</accession>
<dbReference type="UCSC" id="ZK380.4">
    <property type="organism name" value="c. elegans"/>
</dbReference>
<dbReference type="PIR" id="T33066">
    <property type="entry name" value="T33066"/>
</dbReference>
<dbReference type="Bgee" id="WBGene00022724">
    <property type="expression patterns" value="Expressed in embryo and 1 other cell type or tissue"/>
</dbReference>
<reference evidence="1 2" key="1">
    <citation type="journal article" date="1998" name="Science">
        <title>Genome sequence of the nematode C. elegans: a platform for investigating biology.</title>
        <authorList>
            <consortium name="The C. elegans sequencing consortium"/>
            <person name="Sulson J.E."/>
            <person name="Waterston R."/>
        </authorList>
    </citation>
    <scope>NUCLEOTIDE SEQUENCE [LARGE SCALE GENOMIC DNA]</scope>
    <source>
        <strain evidence="1 2">Bristol N2</strain>
    </source>
</reference>
<dbReference type="WormBase" id="ZK380.4">
    <property type="protein sequence ID" value="CE53600"/>
    <property type="gene ID" value="WBGene00022724"/>
</dbReference>
<organism evidence="1 2">
    <name type="scientific">Caenorhabditis elegans</name>
    <dbReference type="NCBI Taxonomy" id="6239"/>
    <lineage>
        <taxon>Eukaryota</taxon>
        <taxon>Metazoa</taxon>
        <taxon>Ecdysozoa</taxon>
        <taxon>Nematoda</taxon>
        <taxon>Chromadorea</taxon>
        <taxon>Rhabditida</taxon>
        <taxon>Rhabditina</taxon>
        <taxon>Rhabditomorpha</taxon>
        <taxon>Rhabditoidea</taxon>
        <taxon>Rhabditidae</taxon>
        <taxon>Peloderinae</taxon>
        <taxon>Caenorhabditis</taxon>
    </lineage>
</organism>
<dbReference type="STRING" id="6239.ZK380.4.1"/>
<dbReference type="InParanoid" id="O61763"/>
<name>O61763_CAEEL</name>
<sequence>MMPIKGSIVYELPTLPNYIPPRPTENKRIPPPVLSKMGGKCPKLPELVEPNTYGNGETVMTGQPRSAPEARIFQHPIDPVKYFAQFKDPNNCMKPQEKPVPLFKIIRRSESLNTRKKTIQEVSKFANKSPVWNTSKATADDIVGRILTGGQWEREHLPPVVPKAQRPMNNGINRHLWKKEASSPKLIKRVI</sequence>
<dbReference type="AGR" id="WB:WBGene00022724"/>
<dbReference type="EMBL" id="BX284606">
    <property type="protein sequence ID" value="CCD72314.2"/>
    <property type="molecule type" value="Genomic_DNA"/>
</dbReference>
<dbReference type="Proteomes" id="UP000001940">
    <property type="component" value="Chromosome X"/>
</dbReference>
<dbReference type="PaxDb" id="6239-ZK380.4"/>
<keyword evidence="2" id="KW-1185">Reference proteome</keyword>
<dbReference type="HOGENOM" id="CLU_1138898_0_0_1"/>
<gene>
    <name evidence="1" type="ORF">CELE_ZK380.4</name>
    <name evidence="1 3" type="ORF">ZK380.4</name>
</gene>
<proteinExistence type="predicted"/>
<dbReference type="AlphaFoldDB" id="O61763"/>
<evidence type="ECO:0000313" key="2">
    <source>
        <dbReference type="Proteomes" id="UP000001940"/>
    </source>
</evidence>